<dbReference type="Proteomes" id="UP000036987">
    <property type="component" value="Unassembled WGS sequence"/>
</dbReference>
<protein>
    <submittedName>
        <fullName evidence="2">Ubiquitin carboxyl-terminal hydrolase-like protein</fullName>
    </submittedName>
</protein>
<dbReference type="GO" id="GO:0016787">
    <property type="term" value="F:hydrolase activity"/>
    <property type="evidence" value="ECO:0007669"/>
    <property type="project" value="UniProtKB-KW"/>
</dbReference>
<proteinExistence type="predicted"/>
<gene>
    <name evidence="2" type="ORF">ZOSMA_103G00740</name>
</gene>
<evidence type="ECO:0000259" key="1">
    <source>
        <dbReference type="Pfam" id="PF11955"/>
    </source>
</evidence>
<comment type="caution">
    <text evidence="2">The sequence shown here is derived from an EMBL/GenBank/DDBJ whole genome shotgun (WGS) entry which is preliminary data.</text>
</comment>
<dbReference type="OMA" id="WQKLEFP"/>
<reference evidence="3" key="1">
    <citation type="journal article" date="2016" name="Nature">
        <title>The genome of the seagrass Zostera marina reveals angiosperm adaptation to the sea.</title>
        <authorList>
            <person name="Olsen J.L."/>
            <person name="Rouze P."/>
            <person name="Verhelst B."/>
            <person name="Lin Y.-C."/>
            <person name="Bayer T."/>
            <person name="Collen J."/>
            <person name="Dattolo E."/>
            <person name="De Paoli E."/>
            <person name="Dittami S."/>
            <person name="Maumus F."/>
            <person name="Michel G."/>
            <person name="Kersting A."/>
            <person name="Lauritano C."/>
            <person name="Lohaus R."/>
            <person name="Toepel M."/>
            <person name="Tonon T."/>
            <person name="Vanneste K."/>
            <person name="Amirebrahimi M."/>
            <person name="Brakel J."/>
            <person name="Bostroem C."/>
            <person name="Chovatia M."/>
            <person name="Grimwood J."/>
            <person name="Jenkins J.W."/>
            <person name="Jueterbock A."/>
            <person name="Mraz A."/>
            <person name="Stam W.T."/>
            <person name="Tice H."/>
            <person name="Bornberg-Bauer E."/>
            <person name="Green P.J."/>
            <person name="Pearson G.A."/>
            <person name="Procaccini G."/>
            <person name="Duarte C.M."/>
            <person name="Schmutz J."/>
            <person name="Reusch T.B.H."/>
            <person name="Van de Peer Y."/>
        </authorList>
    </citation>
    <scope>NUCLEOTIDE SEQUENCE [LARGE SCALE GENOMIC DNA]</scope>
    <source>
        <strain evidence="3">cv. Finnish</strain>
    </source>
</reference>
<name>A0A0K9Q512_ZOSMR</name>
<dbReference type="EMBL" id="LFYR01000047">
    <property type="protein sequence ID" value="KMZ76368.1"/>
    <property type="molecule type" value="Genomic_DNA"/>
</dbReference>
<dbReference type="PANTHER" id="PTHR31476:SF11">
    <property type="entry name" value="UBIQUITIN CARBOXYL-TERMINAL HYDROLASE FAMILY PROTEIN"/>
    <property type="match status" value="1"/>
</dbReference>
<evidence type="ECO:0000313" key="2">
    <source>
        <dbReference type="EMBL" id="KMZ76368.1"/>
    </source>
</evidence>
<accession>A0A0K9Q512</accession>
<keyword evidence="2" id="KW-0378">Hydrolase</keyword>
<feature type="domain" description="PORR" evidence="1">
    <location>
        <begin position="46"/>
        <end position="378"/>
    </location>
</feature>
<dbReference type="STRING" id="29655.A0A0K9Q512"/>
<keyword evidence="3" id="KW-1185">Reference proteome</keyword>
<dbReference type="OrthoDB" id="1676166at2759"/>
<dbReference type="InterPro" id="IPR045040">
    <property type="entry name" value="PORR_fam"/>
</dbReference>
<organism evidence="2 3">
    <name type="scientific">Zostera marina</name>
    <name type="common">Eelgrass</name>
    <dbReference type="NCBI Taxonomy" id="29655"/>
    <lineage>
        <taxon>Eukaryota</taxon>
        <taxon>Viridiplantae</taxon>
        <taxon>Streptophyta</taxon>
        <taxon>Embryophyta</taxon>
        <taxon>Tracheophyta</taxon>
        <taxon>Spermatophyta</taxon>
        <taxon>Magnoliopsida</taxon>
        <taxon>Liliopsida</taxon>
        <taxon>Zosteraceae</taxon>
        <taxon>Zostera</taxon>
    </lineage>
</organism>
<dbReference type="Pfam" id="PF11955">
    <property type="entry name" value="PORR"/>
    <property type="match status" value="1"/>
</dbReference>
<dbReference type="AlphaFoldDB" id="A0A0K9Q512"/>
<sequence length="408" mass="47124">MICRCSVSQMLLQWRKHRPVSQQHVHFFSTSSSKPGGRRPKKKIYHREPDLDRAMDLHKLPTLLLRLRSIILSSKTRTFLLRDLEKEVGFVQKWAFQSLIEKHPTIFRVHGGGRSKSPISVGLTETAARVSDTEEIAREEMEVLLVRNLRKLLMMSMDCQVPMEKIRLIAENLGLPENFESGFIQNYPQFFKVRNLNARDYLCLENWDSNLVVTAREESLQLSGASTVNKKTEISRDGNYSGPHAFKLKFPAGFRPNTHYLREIQKWQKLSFPSPYLNARQIQTGTPQARKRAVAVLHELLSLTMMKRLSSDKLDAFHNEYQLPCRLLLCLVKNHGMFYITNKGSKSTVFLKEGYNGCYVANKCSLLRFYDRFAALSGRNCPLQSNPIQISSNFNIQSQFDIRMSRFS</sequence>
<evidence type="ECO:0000313" key="3">
    <source>
        <dbReference type="Proteomes" id="UP000036987"/>
    </source>
</evidence>
<dbReference type="InterPro" id="IPR021099">
    <property type="entry name" value="PORR_domain"/>
</dbReference>
<dbReference type="GO" id="GO:0003723">
    <property type="term" value="F:RNA binding"/>
    <property type="evidence" value="ECO:0007669"/>
    <property type="project" value="InterPro"/>
</dbReference>
<dbReference type="PANTHER" id="PTHR31476">
    <property type="entry name" value="PROTEIN WHAT'S THIS FACTOR 1 HOMOLOG, CHLOROPLASTIC"/>
    <property type="match status" value="1"/>
</dbReference>